<evidence type="ECO:0000256" key="7">
    <source>
        <dbReference type="SAM" id="MobiDB-lite"/>
    </source>
</evidence>
<dbReference type="Pfam" id="PF00271">
    <property type="entry name" value="Helicase_C"/>
    <property type="match status" value="1"/>
</dbReference>
<dbReference type="PANTHER" id="PTHR47959:SF13">
    <property type="entry name" value="ATP-DEPENDENT RNA HELICASE RHLE"/>
    <property type="match status" value="1"/>
</dbReference>
<evidence type="ECO:0000313" key="11">
    <source>
        <dbReference type="EMBL" id="KKT48801.1"/>
    </source>
</evidence>
<keyword evidence="1" id="KW-0547">Nucleotide-binding</keyword>
<dbReference type="PROSITE" id="PS51194">
    <property type="entry name" value="HELICASE_CTER"/>
    <property type="match status" value="1"/>
</dbReference>
<reference evidence="11 12" key="1">
    <citation type="journal article" date="2015" name="Nature">
        <title>rRNA introns, odd ribosomes, and small enigmatic genomes across a large radiation of phyla.</title>
        <authorList>
            <person name="Brown C.T."/>
            <person name="Hug L.A."/>
            <person name="Thomas B.C."/>
            <person name="Sharon I."/>
            <person name="Castelle C.J."/>
            <person name="Singh A."/>
            <person name="Wilkins M.J."/>
            <person name="Williams K.H."/>
            <person name="Banfield J.F."/>
        </authorList>
    </citation>
    <scope>NUCLEOTIDE SEQUENCE [LARGE SCALE GENOMIC DNA]</scope>
</reference>
<dbReference type="InterPro" id="IPR014001">
    <property type="entry name" value="Helicase_ATP-bd"/>
</dbReference>
<dbReference type="InterPro" id="IPR014014">
    <property type="entry name" value="RNA_helicase_DEAD_Q_motif"/>
</dbReference>
<dbReference type="GO" id="GO:0016787">
    <property type="term" value="F:hydrolase activity"/>
    <property type="evidence" value="ECO:0007669"/>
    <property type="project" value="UniProtKB-KW"/>
</dbReference>
<comment type="caution">
    <text evidence="11">The sequence shown here is derived from an EMBL/GenBank/DDBJ whole genome shotgun (WGS) entry which is preliminary data.</text>
</comment>
<keyword evidence="2" id="KW-0378">Hydrolase</keyword>
<evidence type="ECO:0000313" key="12">
    <source>
        <dbReference type="Proteomes" id="UP000034172"/>
    </source>
</evidence>
<sequence>MFNSRPSYGRRPARPAGGPASHGFRSSGNNFRRPNRFMPKSLDPRFFVCAATPVTEAEAIIRHAFSDFDLHPQVHTNLASRGMVTPTQIQDQALEHALNGKDIIGLADTGTGKTATFALPVIQKLLANPNETCLIVAPTRELAVQIRDEIRALATNLPIYSCVLIGGSDIRRQLDDLRRRPHIYIGTPGRLRDLYNRRALNLQNTHTVVLDEVDRMLDMGFVKEITELMSFLPKERQTLLFSATLDPKVEDIARRFLINPLKISVKNGATSHNVEQNIIRTHGNKMEVLSDLLRKEEFKKVLIFGRTKHGVEKISIALQNAGFPADAIHGDKRQNQRENVLRKFKANQINILIATDVAARGIDVKDISHVINYDEPATFDDYTHRIGRTGRAGKQGVALTFVENI</sequence>
<feature type="domain" description="DEAD-box RNA helicase Q" evidence="10">
    <location>
        <begin position="63"/>
        <end position="91"/>
    </location>
</feature>
<proteinExistence type="inferred from homology"/>
<dbReference type="SMART" id="SM00490">
    <property type="entry name" value="HELICc"/>
    <property type="match status" value="1"/>
</dbReference>
<evidence type="ECO:0000256" key="2">
    <source>
        <dbReference type="ARBA" id="ARBA00022801"/>
    </source>
</evidence>
<dbReference type="EMBL" id="LCIE01000018">
    <property type="protein sequence ID" value="KKT48801.1"/>
    <property type="molecule type" value="Genomic_DNA"/>
</dbReference>
<dbReference type="SMART" id="SM00487">
    <property type="entry name" value="DEXDc"/>
    <property type="match status" value="1"/>
</dbReference>
<evidence type="ECO:0000256" key="4">
    <source>
        <dbReference type="ARBA" id="ARBA00022840"/>
    </source>
</evidence>
<dbReference type="InterPro" id="IPR050079">
    <property type="entry name" value="DEAD_box_RNA_helicase"/>
</dbReference>
<comment type="similarity">
    <text evidence="5">Belongs to the DEAD box helicase family.</text>
</comment>
<evidence type="ECO:0000256" key="1">
    <source>
        <dbReference type="ARBA" id="ARBA00022741"/>
    </source>
</evidence>
<name>A0A0G1HNQ5_9BACT</name>
<evidence type="ECO:0000256" key="3">
    <source>
        <dbReference type="ARBA" id="ARBA00022806"/>
    </source>
</evidence>
<dbReference type="GO" id="GO:0005829">
    <property type="term" value="C:cytosol"/>
    <property type="evidence" value="ECO:0007669"/>
    <property type="project" value="TreeGrafter"/>
</dbReference>
<feature type="region of interest" description="Disordered" evidence="7">
    <location>
        <begin position="1"/>
        <end position="32"/>
    </location>
</feature>
<keyword evidence="3 11" id="KW-0347">Helicase</keyword>
<dbReference type="Pfam" id="PF00270">
    <property type="entry name" value="DEAD"/>
    <property type="match status" value="1"/>
</dbReference>
<dbReference type="InterPro" id="IPR044742">
    <property type="entry name" value="DEAD/DEAH_RhlB"/>
</dbReference>
<dbReference type="GO" id="GO:0003676">
    <property type="term" value="F:nucleic acid binding"/>
    <property type="evidence" value="ECO:0007669"/>
    <property type="project" value="InterPro"/>
</dbReference>
<feature type="short sequence motif" description="Q motif" evidence="6">
    <location>
        <begin position="63"/>
        <end position="91"/>
    </location>
</feature>
<dbReference type="STRING" id="1618392.UW41_C0018G0009"/>
<dbReference type="InterPro" id="IPR027417">
    <property type="entry name" value="P-loop_NTPase"/>
</dbReference>
<dbReference type="CDD" id="cd00268">
    <property type="entry name" value="DEADc"/>
    <property type="match status" value="1"/>
</dbReference>
<dbReference type="Proteomes" id="UP000034172">
    <property type="component" value="Unassembled WGS sequence"/>
</dbReference>
<dbReference type="GO" id="GO:0005524">
    <property type="term" value="F:ATP binding"/>
    <property type="evidence" value="ECO:0007669"/>
    <property type="project" value="UniProtKB-KW"/>
</dbReference>
<evidence type="ECO:0000259" key="8">
    <source>
        <dbReference type="PROSITE" id="PS51192"/>
    </source>
</evidence>
<dbReference type="PANTHER" id="PTHR47959">
    <property type="entry name" value="ATP-DEPENDENT RNA HELICASE RHLE-RELATED"/>
    <property type="match status" value="1"/>
</dbReference>
<keyword evidence="4" id="KW-0067">ATP-binding</keyword>
<feature type="domain" description="Helicase ATP-binding" evidence="8">
    <location>
        <begin position="94"/>
        <end position="263"/>
    </location>
</feature>
<dbReference type="SUPFAM" id="SSF52540">
    <property type="entry name" value="P-loop containing nucleoside triphosphate hydrolases"/>
    <property type="match status" value="1"/>
</dbReference>
<feature type="domain" description="Helicase C-terminal" evidence="9">
    <location>
        <begin position="273"/>
        <end position="405"/>
    </location>
</feature>
<protein>
    <submittedName>
        <fullName evidence="11">DEAD/DEAH box helicase domain protein</fullName>
    </submittedName>
</protein>
<dbReference type="PROSITE" id="PS51195">
    <property type="entry name" value="Q_MOTIF"/>
    <property type="match status" value="1"/>
</dbReference>
<evidence type="ECO:0000259" key="10">
    <source>
        <dbReference type="PROSITE" id="PS51195"/>
    </source>
</evidence>
<evidence type="ECO:0000256" key="6">
    <source>
        <dbReference type="PROSITE-ProRule" id="PRU00552"/>
    </source>
</evidence>
<dbReference type="InterPro" id="IPR011545">
    <property type="entry name" value="DEAD/DEAH_box_helicase_dom"/>
</dbReference>
<dbReference type="CDD" id="cd18787">
    <property type="entry name" value="SF2_C_DEAD"/>
    <property type="match status" value="1"/>
</dbReference>
<dbReference type="AlphaFoldDB" id="A0A0G1HNQ5"/>
<dbReference type="PROSITE" id="PS51192">
    <property type="entry name" value="HELICASE_ATP_BIND_1"/>
    <property type="match status" value="1"/>
</dbReference>
<evidence type="ECO:0000256" key="5">
    <source>
        <dbReference type="ARBA" id="ARBA00038437"/>
    </source>
</evidence>
<gene>
    <name evidence="11" type="ORF">UW41_C0018G0009</name>
</gene>
<dbReference type="Gene3D" id="3.40.50.300">
    <property type="entry name" value="P-loop containing nucleotide triphosphate hydrolases"/>
    <property type="match status" value="2"/>
</dbReference>
<evidence type="ECO:0000259" key="9">
    <source>
        <dbReference type="PROSITE" id="PS51194"/>
    </source>
</evidence>
<dbReference type="GO" id="GO:0003724">
    <property type="term" value="F:RNA helicase activity"/>
    <property type="evidence" value="ECO:0007669"/>
    <property type="project" value="InterPro"/>
</dbReference>
<dbReference type="InterPro" id="IPR001650">
    <property type="entry name" value="Helicase_C-like"/>
</dbReference>
<accession>A0A0G1HNQ5</accession>
<organism evidence="11 12">
    <name type="scientific">Candidatus Collierbacteria bacterium GW2011_GWC2_44_18</name>
    <dbReference type="NCBI Taxonomy" id="1618392"/>
    <lineage>
        <taxon>Bacteria</taxon>
        <taxon>Candidatus Collieribacteriota</taxon>
    </lineage>
</organism>